<proteinExistence type="predicted"/>
<name>A0A0J9ESY2_AJEDA</name>
<protein>
    <submittedName>
        <fullName evidence="1">Uncharacterized protein</fullName>
    </submittedName>
</protein>
<dbReference type="AlphaFoldDB" id="A0A0J9ESY2"/>
<accession>A0A0J9ESY2</accession>
<sequence length="94" mass="10815">MTLTQSWMEPSKKDLRQKEKVRLVRGKKNKKGGKRKWGEREREGVRPIYGPIHNQPPFRQYRIIIIPPLKPDRTGPSNAPCSKRAHVVFSVAAG</sequence>
<organism evidence="1">
    <name type="scientific">Ajellomyces dermatitidis (strain ATCC 18188 / CBS 674.68)</name>
    <name type="common">Blastomyces dermatitidis</name>
    <dbReference type="NCBI Taxonomy" id="653446"/>
    <lineage>
        <taxon>Eukaryota</taxon>
        <taxon>Fungi</taxon>
        <taxon>Dikarya</taxon>
        <taxon>Ascomycota</taxon>
        <taxon>Pezizomycotina</taxon>
        <taxon>Eurotiomycetes</taxon>
        <taxon>Eurotiomycetidae</taxon>
        <taxon>Onygenales</taxon>
        <taxon>Ajellomycetaceae</taxon>
        <taxon>Blastomyces</taxon>
    </lineage>
</organism>
<dbReference type="Proteomes" id="UP000007802">
    <property type="component" value="Unassembled WGS sequence"/>
</dbReference>
<evidence type="ECO:0000313" key="1">
    <source>
        <dbReference type="EMBL" id="KMW69388.1"/>
    </source>
</evidence>
<dbReference type="EMBL" id="GG749907">
    <property type="protein sequence ID" value="KMW69388.1"/>
    <property type="molecule type" value="Genomic_DNA"/>
</dbReference>
<reference evidence="1" key="1">
    <citation type="submission" date="2010-03" db="EMBL/GenBank/DDBJ databases">
        <title>Annotation of Blastomyces dermatitidis strain ATCC 18188.</title>
        <authorList>
            <consortium name="The Broad Institute Genome Sequencing Platform"/>
            <consortium name="Broad Institute Genome Sequencing Center for Infectious Disease."/>
            <person name="Cuomo C."/>
            <person name="Klein B."/>
            <person name="Sullivan T."/>
            <person name="Heitman J."/>
            <person name="Young S."/>
            <person name="Zeng Q."/>
            <person name="Gargeya S."/>
            <person name="Alvarado L."/>
            <person name="Berlin A.M."/>
            <person name="Chapman S.B."/>
            <person name="Chen Z."/>
            <person name="Freedman E."/>
            <person name="Gellesch M."/>
            <person name="Goldberg J."/>
            <person name="Griggs A."/>
            <person name="Gujja S."/>
            <person name="Heilman E."/>
            <person name="Heiman D."/>
            <person name="Howarth C."/>
            <person name="Mehta T."/>
            <person name="Neiman D."/>
            <person name="Pearson M."/>
            <person name="Roberts A."/>
            <person name="Saif S."/>
            <person name="Shea T."/>
            <person name="Shenoy N."/>
            <person name="Sisk P."/>
            <person name="Stolte C."/>
            <person name="Sykes S."/>
            <person name="White J."/>
            <person name="Yandava C."/>
            <person name="Haas B."/>
            <person name="Nusbaum C."/>
            <person name="Birren B."/>
        </authorList>
    </citation>
    <scope>NUCLEOTIDE SEQUENCE</scope>
    <source>
        <strain evidence="1">ATCC 18188</strain>
    </source>
</reference>
<gene>
    <name evidence="1" type="ORF">BDDG_13539</name>
</gene>